<dbReference type="InterPro" id="IPR029026">
    <property type="entry name" value="tRNA_m1G_MTases_N"/>
</dbReference>
<evidence type="ECO:0000256" key="2">
    <source>
        <dbReference type="ARBA" id="ARBA00005528"/>
    </source>
</evidence>
<dbReference type="PANTHER" id="PTHR30027">
    <property type="entry name" value="RIBOSOMAL RNA SMALL SUBUNIT METHYLTRANSFERASE E"/>
    <property type="match status" value="1"/>
</dbReference>
<dbReference type="InterPro" id="IPR015947">
    <property type="entry name" value="PUA-like_sf"/>
</dbReference>
<evidence type="ECO:0000256" key="1">
    <source>
        <dbReference type="ARBA" id="ARBA00004496"/>
    </source>
</evidence>
<evidence type="ECO:0000313" key="15">
    <source>
        <dbReference type="EMBL" id="TFY98149.1"/>
    </source>
</evidence>
<comment type="function">
    <text evidence="10 12">Specifically methylates the N3 position of the uracil ring of uridine 1498 (m3U1498) in 16S rRNA. Acts on the fully assembled 30S ribosomal subunit.</text>
</comment>
<keyword evidence="9 12" id="KW-0949">S-adenosyl-L-methionine</keyword>
<evidence type="ECO:0000256" key="3">
    <source>
        <dbReference type="ARBA" id="ARBA00012328"/>
    </source>
</evidence>
<dbReference type="EMBL" id="SMLL01000006">
    <property type="protein sequence ID" value="TFY98149.1"/>
    <property type="molecule type" value="Genomic_DNA"/>
</dbReference>
<comment type="caution">
    <text evidence="15">The sequence shown here is derived from an EMBL/GenBank/DDBJ whole genome shotgun (WGS) entry which is preliminary data.</text>
</comment>
<evidence type="ECO:0000256" key="6">
    <source>
        <dbReference type="ARBA" id="ARBA00022552"/>
    </source>
</evidence>
<evidence type="ECO:0000256" key="7">
    <source>
        <dbReference type="ARBA" id="ARBA00022603"/>
    </source>
</evidence>
<evidence type="ECO:0000256" key="5">
    <source>
        <dbReference type="ARBA" id="ARBA00022490"/>
    </source>
</evidence>
<dbReference type="PANTHER" id="PTHR30027:SF3">
    <property type="entry name" value="16S RRNA (URACIL(1498)-N(3))-METHYLTRANSFERASE"/>
    <property type="match status" value="1"/>
</dbReference>
<feature type="domain" description="Ribosomal RNA small subunit methyltransferase E PUA-like" evidence="14">
    <location>
        <begin position="17"/>
        <end position="60"/>
    </location>
</feature>
<dbReference type="GO" id="GO:0070475">
    <property type="term" value="P:rRNA base methylation"/>
    <property type="evidence" value="ECO:0007669"/>
    <property type="project" value="TreeGrafter"/>
</dbReference>
<proteinExistence type="inferred from homology"/>
<evidence type="ECO:0000313" key="16">
    <source>
        <dbReference type="Proteomes" id="UP000297564"/>
    </source>
</evidence>
<dbReference type="SUPFAM" id="SSF88697">
    <property type="entry name" value="PUA domain-like"/>
    <property type="match status" value="1"/>
</dbReference>
<dbReference type="InterPro" id="IPR046886">
    <property type="entry name" value="RsmE_MTase_dom"/>
</dbReference>
<dbReference type="NCBIfam" id="TIGR00046">
    <property type="entry name" value="RsmE family RNA methyltransferase"/>
    <property type="match status" value="1"/>
</dbReference>
<dbReference type="GO" id="GO:0070042">
    <property type="term" value="F:rRNA (uridine-N3-)-methyltransferase activity"/>
    <property type="evidence" value="ECO:0007669"/>
    <property type="project" value="TreeGrafter"/>
</dbReference>
<dbReference type="Gene3D" id="3.40.1280.10">
    <property type="match status" value="1"/>
</dbReference>
<evidence type="ECO:0000256" key="12">
    <source>
        <dbReference type="PIRNR" id="PIRNR015601"/>
    </source>
</evidence>
<comment type="catalytic activity">
    <reaction evidence="11 12">
        <text>uridine(1498) in 16S rRNA + S-adenosyl-L-methionine = N(3)-methyluridine(1498) in 16S rRNA + S-adenosyl-L-homocysteine + H(+)</text>
        <dbReference type="Rhea" id="RHEA:42920"/>
        <dbReference type="Rhea" id="RHEA-COMP:10283"/>
        <dbReference type="Rhea" id="RHEA-COMP:10284"/>
        <dbReference type="ChEBI" id="CHEBI:15378"/>
        <dbReference type="ChEBI" id="CHEBI:57856"/>
        <dbReference type="ChEBI" id="CHEBI:59789"/>
        <dbReference type="ChEBI" id="CHEBI:65315"/>
        <dbReference type="ChEBI" id="CHEBI:74502"/>
        <dbReference type="EC" id="2.1.1.193"/>
    </reaction>
</comment>
<keyword evidence="5 12" id="KW-0963">Cytoplasm</keyword>
<comment type="subcellular location">
    <subcellularLocation>
        <location evidence="1 12">Cytoplasm</location>
    </subcellularLocation>
</comment>
<dbReference type="AlphaFoldDB" id="A0A4Z0BIC0"/>
<reference evidence="15 16" key="1">
    <citation type="submission" date="2019-03" db="EMBL/GenBank/DDBJ databases">
        <title>Ramlibacter rhizophilus CCTCC AB2015357, whole genome shotgun sequence.</title>
        <authorList>
            <person name="Zhang X."/>
            <person name="Feng G."/>
            <person name="Zhu H."/>
        </authorList>
    </citation>
    <scope>NUCLEOTIDE SEQUENCE [LARGE SCALE GENOMIC DNA]</scope>
    <source>
        <strain evidence="15 16">CCTCC AB2015357</strain>
    </source>
</reference>
<dbReference type="Proteomes" id="UP000297564">
    <property type="component" value="Unassembled WGS sequence"/>
</dbReference>
<dbReference type="InterPro" id="IPR006700">
    <property type="entry name" value="RsmE"/>
</dbReference>
<evidence type="ECO:0000256" key="11">
    <source>
        <dbReference type="ARBA" id="ARBA00047944"/>
    </source>
</evidence>
<name>A0A4Z0BIC0_9BURK</name>
<dbReference type="NCBIfam" id="NF008692">
    <property type="entry name" value="PRK11713.1-5"/>
    <property type="match status" value="1"/>
</dbReference>
<evidence type="ECO:0000256" key="8">
    <source>
        <dbReference type="ARBA" id="ARBA00022679"/>
    </source>
</evidence>
<evidence type="ECO:0000256" key="4">
    <source>
        <dbReference type="ARBA" id="ARBA00013673"/>
    </source>
</evidence>
<keyword evidence="8 12" id="KW-0808">Transferase</keyword>
<dbReference type="GO" id="GO:0005737">
    <property type="term" value="C:cytoplasm"/>
    <property type="evidence" value="ECO:0007669"/>
    <property type="project" value="UniProtKB-SubCell"/>
</dbReference>
<comment type="similarity">
    <text evidence="2 12">Belongs to the RNA methyltransferase RsmE family.</text>
</comment>
<dbReference type="Pfam" id="PF20260">
    <property type="entry name" value="PUA_4"/>
    <property type="match status" value="1"/>
</dbReference>
<keyword evidence="6 12" id="KW-0698">rRNA processing</keyword>
<keyword evidence="16" id="KW-1185">Reference proteome</keyword>
<dbReference type="InterPro" id="IPR029028">
    <property type="entry name" value="Alpha/beta_knot_MTases"/>
</dbReference>
<dbReference type="CDD" id="cd18084">
    <property type="entry name" value="RsmE-like"/>
    <property type="match status" value="1"/>
</dbReference>
<gene>
    <name evidence="15" type="ORF">EZ242_15905</name>
</gene>
<protein>
    <recommendedName>
        <fullName evidence="4 12">Ribosomal RNA small subunit methyltransferase E</fullName>
        <ecNumber evidence="3 12">2.1.1.193</ecNumber>
    </recommendedName>
</protein>
<organism evidence="15 16">
    <name type="scientific">Ramlibacter rhizophilus</name>
    <dbReference type="NCBI Taxonomy" id="1781167"/>
    <lineage>
        <taxon>Bacteria</taxon>
        <taxon>Pseudomonadati</taxon>
        <taxon>Pseudomonadota</taxon>
        <taxon>Betaproteobacteria</taxon>
        <taxon>Burkholderiales</taxon>
        <taxon>Comamonadaceae</taxon>
        <taxon>Ramlibacter</taxon>
    </lineage>
</organism>
<dbReference type="SUPFAM" id="SSF75217">
    <property type="entry name" value="alpha/beta knot"/>
    <property type="match status" value="1"/>
</dbReference>
<dbReference type="InterPro" id="IPR046887">
    <property type="entry name" value="RsmE_PUA-like"/>
</dbReference>
<feature type="domain" description="Ribosomal RNA small subunit methyltransferase E methyltransferase" evidence="13">
    <location>
        <begin position="73"/>
        <end position="232"/>
    </location>
</feature>
<dbReference type="PIRSF" id="PIRSF015601">
    <property type="entry name" value="MTase_slr0722"/>
    <property type="match status" value="1"/>
</dbReference>
<keyword evidence="7 12" id="KW-0489">Methyltransferase</keyword>
<sequence length="245" mass="25636">MFTPGPLESGRSLALGDGAARHVQVLRLQPGDGLVLFDGRGGEWDATVERMGRSEVQVRVGAHRATEREALRAVHLALGVPANERMDWLVEKAAELGAASLTPLTAQRSVLRLSGERAERRQAHWQAIATAACEQCGRNRVPAVEPLQSLGAWCAALPAGGGRRLLLSLDADARPIGHFTADEGPVLLLSGPEGGLAPAEIEAAQAQGFEAVSLGARTLRAETAPLAALAVLTLAGATRSDTRCA</sequence>
<evidence type="ECO:0000259" key="13">
    <source>
        <dbReference type="Pfam" id="PF04452"/>
    </source>
</evidence>
<dbReference type="EC" id="2.1.1.193" evidence="3 12"/>
<dbReference type="Pfam" id="PF04452">
    <property type="entry name" value="Methyltrans_RNA"/>
    <property type="match status" value="1"/>
</dbReference>
<evidence type="ECO:0000259" key="14">
    <source>
        <dbReference type="Pfam" id="PF20260"/>
    </source>
</evidence>
<dbReference type="OrthoDB" id="9815641at2"/>
<evidence type="ECO:0000256" key="10">
    <source>
        <dbReference type="ARBA" id="ARBA00025699"/>
    </source>
</evidence>
<accession>A0A4Z0BIC0</accession>
<evidence type="ECO:0000256" key="9">
    <source>
        <dbReference type="ARBA" id="ARBA00022691"/>
    </source>
</evidence>